<dbReference type="InParanoid" id="A0A2G5E7C9"/>
<gene>
    <name evidence="1" type="ORF">AQUCO_01100490v1</name>
</gene>
<reference evidence="1 2" key="1">
    <citation type="submission" date="2017-09" db="EMBL/GenBank/DDBJ databases">
        <title>WGS assembly of Aquilegia coerulea Goldsmith.</title>
        <authorList>
            <person name="Hodges S."/>
            <person name="Kramer E."/>
            <person name="Nordborg M."/>
            <person name="Tomkins J."/>
            <person name="Borevitz J."/>
            <person name="Derieg N."/>
            <person name="Yan J."/>
            <person name="Mihaltcheva S."/>
            <person name="Hayes R.D."/>
            <person name="Rokhsar D."/>
        </authorList>
    </citation>
    <scope>NUCLEOTIDE SEQUENCE [LARGE SCALE GENOMIC DNA]</scope>
    <source>
        <strain evidence="2">cv. Goldsmith</strain>
    </source>
</reference>
<keyword evidence="2" id="KW-1185">Reference proteome</keyword>
<accession>A0A2G5E7C9</accession>
<protein>
    <submittedName>
        <fullName evidence="1">Uncharacterized protein</fullName>
    </submittedName>
</protein>
<organism evidence="1 2">
    <name type="scientific">Aquilegia coerulea</name>
    <name type="common">Rocky mountain columbine</name>
    <dbReference type="NCBI Taxonomy" id="218851"/>
    <lineage>
        <taxon>Eukaryota</taxon>
        <taxon>Viridiplantae</taxon>
        <taxon>Streptophyta</taxon>
        <taxon>Embryophyta</taxon>
        <taxon>Tracheophyta</taxon>
        <taxon>Spermatophyta</taxon>
        <taxon>Magnoliopsida</taxon>
        <taxon>Ranunculales</taxon>
        <taxon>Ranunculaceae</taxon>
        <taxon>Thalictroideae</taxon>
        <taxon>Aquilegia</taxon>
    </lineage>
</organism>
<dbReference type="PANTHER" id="PTHR35737">
    <property type="entry name" value="CRYPTIC LOCI REGULATOR"/>
    <property type="match status" value="1"/>
</dbReference>
<dbReference type="AlphaFoldDB" id="A0A2G5E7C9"/>
<dbReference type="OrthoDB" id="1930051at2759"/>
<dbReference type="FunCoup" id="A0A2G5E7C9">
    <property type="interactions" value="810"/>
</dbReference>
<dbReference type="PANTHER" id="PTHR35737:SF1">
    <property type="entry name" value="CRYPTIC LOCI REGULATOR"/>
    <property type="match status" value="1"/>
</dbReference>
<dbReference type="STRING" id="218851.A0A2G5E7C9"/>
<dbReference type="EMBL" id="KZ305028">
    <property type="protein sequence ID" value="PIA51663.1"/>
    <property type="molecule type" value="Genomic_DNA"/>
</dbReference>
<evidence type="ECO:0000313" key="2">
    <source>
        <dbReference type="Proteomes" id="UP000230069"/>
    </source>
</evidence>
<proteinExistence type="predicted"/>
<name>A0A2G5E7C9_AQUCA</name>
<sequence>MATWEEDENEICNDDGFIYKRRKRQVDEEDDEQLAIPSQATSAVVVDLEVQLKQRKKKSIAKTKDEYMKEILQWELYSNTLRALEQRTQQRQQQLQEIQQASSFRDETAESSSHNELIDQSKLDELLLMVDGQAALIQDMNMLCNEAEAICKAEEERVKKIFFDLPICENPKTLLSTLCDDDNCNDQNAVGT</sequence>
<dbReference type="Proteomes" id="UP000230069">
    <property type="component" value="Unassembled WGS sequence"/>
</dbReference>
<evidence type="ECO:0000313" key="1">
    <source>
        <dbReference type="EMBL" id="PIA51663.1"/>
    </source>
</evidence>